<dbReference type="Pfam" id="PF13692">
    <property type="entry name" value="Glyco_trans_1_4"/>
    <property type="match status" value="1"/>
</dbReference>
<protein>
    <submittedName>
        <fullName evidence="1">Glycosyltransferase</fullName>
    </submittedName>
</protein>
<comment type="caution">
    <text evidence="1">The sequence shown here is derived from an EMBL/GenBank/DDBJ whole genome shotgun (WGS) entry which is preliminary data.</text>
</comment>
<dbReference type="Proteomes" id="UP000321571">
    <property type="component" value="Unassembled WGS sequence"/>
</dbReference>
<dbReference type="EMBL" id="VDUX01000007">
    <property type="protein sequence ID" value="TXL57526.1"/>
    <property type="molecule type" value="Genomic_DNA"/>
</dbReference>
<dbReference type="OrthoDB" id="9807209at2"/>
<proteinExistence type="predicted"/>
<evidence type="ECO:0000313" key="1">
    <source>
        <dbReference type="EMBL" id="TXL57526.1"/>
    </source>
</evidence>
<dbReference type="RefSeq" id="WP_147687459.1">
    <property type="nucleotide sequence ID" value="NZ_VDUX01000007.1"/>
</dbReference>
<accession>A0A5C8NHC1</accession>
<keyword evidence="2" id="KW-1185">Reference proteome</keyword>
<dbReference type="AlphaFoldDB" id="A0A5C8NHC1"/>
<reference evidence="1 2" key="1">
    <citation type="submission" date="2019-06" db="EMBL/GenBank/DDBJ databases">
        <title>Aeromicrobium sp. nov., isolated from a maize field.</title>
        <authorList>
            <person name="Lin S.-Y."/>
            <person name="Tsai C.-F."/>
            <person name="Young C.-C."/>
        </authorList>
    </citation>
    <scope>NUCLEOTIDE SEQUENCE [LARGE SCALE GENOMIC DNA]</scope>
    <source>
        <strain evidence="1 2">CC-CFT486</strain>
    </source>
</reference>
<dbReference type="GO" id="GO:0016740">
    <property type="term" value="F:transferase activity"/>
    <property type="evidence" value="ECO:0007669"/>
    <property type="project" value="UniProtKB-KW"/>
</dbReference>
<gene>
    <name evidence="1" type="ORF">FHP06_14240</name>
</gene>
<name>A0A5C8NHC1_9ACTN</name>
<dbReference type="SUPFAM" id="SSF53756">
    <property type="entry name" value="UDP-Glycosyltransferase/glycogen phosphorylase"/>
    <property type="match status" value="1"/>
</dbReference>
<keyword evidence="1" id="KW-0808">Transferase</keyword>
<organism evidence="1 2">
    <name type="scientific">Aeromicrobium terrae</name>
    <dbReference type="NCBI Taxonomy" id="2498846"/>
    <lineage>
        <taxon>Bacteria</taxon>
        <taxon>Bacillati</taxon>
        <taxon>Actinomycetota</taxon>
        <taxon>Actinomycetes</taxon>
        <taxon>Propionibacteriales</taxon>
        <taxon>Nocardioidaceae</taxon>
        <taxon>Aeromicrobium</taxon>
    </lineage>
</organism>
<sequence>MAERLAFLLGKDPATSLGGDMTMFRLLTDIASEKFETELICLSENPERQDPGVVRVQKPPLSWPPLLTRSAVQRRSLLHTRFDVDGLRDAVAASTADRFVALHCHLAESYLRAPDVRPAEDLFVSTEILESKIWRRMHGVAGRIESRRLHRDELRVVRSARAVSGYDRDDMDAYRALGVSAHWLPMTLPPAPKVDVKDTPPRLVMLGNRTWKPNADAADTIVRLWPRISAGIADAELWLVGPKLHQTAGHLPPGVTDAGMVEQVDAVLSSCRALTAPVEVGGGVRVKLLEAAARGLPVVCSPEAVGSIEAEIGMQPAADEDDFVHRCRAFLLDADLAGAEGSRLHATNAQRWSDRVAQDAVLGWLTS</sequence>
<evidence type="ECO:0000313" key="2">
    <source>
        <dbReference type="Proteomes" id="UP000321571"/>
    </source>
</evidence>
<dbReference type="Gene3D" id="3.40.50.2000">
    <property type="entry name" value="Glycogen Phosphorylase B"/>
    <property type="match status" value="1"/>
</dbReference>